<dbReference type="PROSITE" id="PS50893">
    <property type="entry name" value="ABC_TRANSPORTER_2"/>
    <property type="match status" value="2"/>
</dbReference>
<dbReference type="NCBIfam" id="NF008453">
    <property type="entry name" value="PRK11308.1"/>
    <property type="match status" value="2"/>
</dbReference>
<dbReference type="InterPro" id="IPR003439">
    <property type="entry name" value="ABC_transporter-like_ATP-bd"/>
</dbReference>
<keyword evidence="4" id="KW-0547">Nucleotide-binding</keyword>
<feature type="domain" description="ABC transporter" evidence="8">
    <location>
        <begin position="8"/>
        <end position="255"/>
    </location>
</feature>
<organism evidence="9 10">
    <name type="scientific">Halobium palmae</name>
    <dbReference type="NCBI Taxonomy" id="1776492"/>
    <lineage>
        <taxon>Archaea</taxon>
        <taxon>Methanobacteriati</taxon>
        <taxon>Methanobacteriota</taxon>
        <taxon>Stenosarchaea group</taxon>
        <taxon>Halobacteria</taxon>
        <taxon>Halobacteriales</taxon>
        <taxon>Haloferacaceae</taxon>
        <taxon>Halobium</taxon>
    </lineage>
</organism>
<evidence type="ECO:0000256" key="6">
    <source>
        <dbReference type="ARBA" id="ARBA00023136"/>
    </source>
</evidence>
<evidence type="ECO:0000256" key="7">
    <source>
        <dbReference type="SAM" id="MobiDB-lite"/>
    </source>
</evidence>
<accession>A0ABD5RWW4</accession>
<dbReference type="GO" id="GO:0005524">
    <property type="term" value="F:ATP binding"/>
    <property type="evidence" value="ECO:0007669"/>
    <property type="project" value="UniProtKB-KW"/>
</dbReference>
<dbReference type="SMART" id="SM00382">
    <property type="entry name" value="AAA"/>
    <property type="match status" value="2"/>
</dbReference>
<dbReference type="Gene3D" id="3.40.50.300">
    <property type="entry name" value="P-loop containing nucleotide triphosphate hydrolases"/>
    <property type="match status" value="2"/>
</dbReference>
<dbReference type="PROSITE" id="PS00211">
    <property type="entry name" value="ABC_TRANSPORTER_1"/>
    <property type="match status" value="1"/>
</dbReference>
<proteinExistence type="predicted"/>
<dbReference type="Pfam" id="PF00005">
    <property type="entry name" value="ABC_tran"/>
    <property type="match status" value="2"/>
</dbReference>
<dbReference type="Proteomes" id="UP001596328">
    <property type="component" value="Unassembled WGS sequence"/>
</dbReference>
<dbReference type="AlphaFoldDB" id="A0ABD5RWW4"/>
<evidence type="ECO:0000259" key="8">
    <source>
        <dbReference type="PROSITE" id="PS50893"/>
    </source>
</evidence>
<dbReference type="PANTHER" id="PTHR43297:SF2">
    <property type="entry name" value="DIPEPTIDE TRANSPORT ATP-BINDING PROTEIN DPPD"/>
    <property type="match status" value="1"/>
</dbReference>
<dbReference type="InterPro" id="IPR050388">
    <property type="entry name" value="ABC_Ni/Peptide_Import"/>
</dbReference>
<evidence type="ECO:0000313" key="10">
    <source>
        <dbReference type="Proteomes" id="UP001596328"/>
    </source>
</evidence>
<dbReference type="Pfam" id="PF08352">
    <property type="entry name" value="oligo_HPY"/>
    <property type="match status" value="2"/>
</dbReference>
<gene>
    <name evidence="9" type="ORF">ACFQE1_05480</name>
</gene>
<keyword evidence="6" id="KW-0472">Membrane</keyword>
<evidence type="ECO:0000256" key="3">
    <source>
        <dbReference type="ARBA" id="ARBA00022475"/>
    </source>
</evidence>
<dbReference type="FunFam" id="3.40.50.300:FF:000016">
    <property type="entry name" value="Oligopeptide ABC transporter ATP-binding component"/>
    <property type="match status" value="1"/>
</dbReference>
<evidence type="ECO:0000313" key="9">
    <source>
        <dbReference type="EMBL" id="MFC6723835.1"/>
    </source>
</evidence>
<dbReference type="SUPFAM" id="SSF52540">
    <property type="entry name" value="P-loop containing nucleoside triphosphate hydrolases"/>
    <property type="match status" value="2"/>
</dbReference>
<evidence type="ECO:0000256" key="4">
    <source>
        <dbReference type="ARBA" id="ARBA00022741"/>
    </source>
</evidence>
<name>A0ABD5RWW4_9EURY</name>
<dbReference type="EMBL" id="JBHSWU010000055">
    <property type="protein sequence ID" value="MFC6723835.1"/>
    <property type="molecule type" value="Genomic_DNA"/>
</dbReference>
<feature type="domain" description="ABC transporter" evidence="8">
    <location>
        <begin position="371"/>
        <end position="629"/>
    </location>
</feature>
<sequence length="719" mass="79598">MTDELLEVEDVDITYRTQGGNLKAVSDASFSIGPNEYFGLVGESGCGKSTLADSVIRTLDENGRIDEGAIRYKGEEIQDLSEKAFTEKVRWKEISLIPQSAMNSLDPLKRVSEQAVKVAQAHTDWSREEAVEKLKELFDVVGLPESRVDDYPHQFSGGMKQRAIIAFSLLLDPSLVIADEPTTALDVIMQDQFLKYLDDLREIRDFSLLFITHDIAVVFEMCDSLAVMHGGQIAEQGDASTLFDRPRHPYTIMLQRAFPDIRDPKRDLVSIEGTPPMPGEEIDYCTFADRCPWAEPECTAGEPPTEPVQGDETHEVACVRSHEMESLAAEYLDAASTATETGATQDRAGDRRSNASLDRSAGEGSSEQPILRLDGLDKHFSPSTNILETARQKLLGGEERSAVRAVDGVDLNLARNQIQGIIGESGCGKSTLLETIIGLYDPSDGEIVFEGDPVSEFTKAERKRFRRQVQIVFQDPFNTLNPNYSVRETLAEPLKVHDVDYDEETLLEMLEEVELTPAEEYIDRGESQLSGGEKQRVSIARALIMDPDVILADEPVSMLDVSTQAAILDMLNELTEEYGVSMLYISHDLSTVSYICDRVNVMYLGRIVESAPTMELLEDAKHPYTRALLRAIPVPDPHHGRDWAELQGTPGDATDLPTGCRFKDRCPDRMEICDRRPAFEDVEGTDHQAACHLHTGPEAGEGERGEPVSSAASDGGEPR</sequence>
<dbReference type="CDD" id="cd03257">
    <property type="entry name" value="ABC_NikE_OppD_transporters"/>
    <property type="match status" value="2"/>
</dbReference>
<dbReference type="PANTHER" id="PTHR43297">
    <property type="entry name" value="OLIGOPEPTIDE TRANSPORT ATP-BINDING PROTEIN APPD"/>
    <property type="match status" value="1"/>
</dbReference>
<reference evidence="9 10" key="1">
    <citation type="journal article" date="2019" name="Int. J. Syst. Evol. Microbiol.">
        <title>The Global Catalogue of Microorganisms (GCM) 10K type strain sequencing project: providing services to taxonomists for standard genome sequencing and annotation.</title>
        <authorList>
            <consortium name="The Broad Institute Genomics Platform"/>
            <consortium name="The Broad Institute Genome Sequencing Center for Infectious Disease"/>
            <person name="Wu L."/>
            <person name="Ma J."/>
        </authorList>
    </citation>
    <scope>NUCLEOTIDE SEQUENCE [LARGE SCALE GENOMIC DNA]</scope>
    <source>
        <strain evidence="9 10">NBRC 111368</strain>
    </source>
</reference>
<dbReference type="GO" id="GO:0005886">
    <property type="term" value="C:plasma membrane"/>
    <property type="evidence" value="ECO:0007669"/>
    <property type="project" value="UniProtKB-SubCell"/>
</dbReference>
<keyword evidence="5 9" id="KW-0067">ATP-binding</keyword>
<dbReference type="InterPro" id="IPR017871">
    <property type="entry name" value="ABC_transporter-like_CS"/>
</dbReference>
<comment type="subcellular location">
    <subcellularLocation>
        <location evidence="1">Cell membrane</location>
        <topology evidence="1">Peripheral membrane protein</topology>
    </subcellularLocation>
</comment>
<evidence type="ECO:0000256" key="2">
    <source>
        <dbReference type="ARBA" id="ARBA00022448"/>
    </source>
</evidence>
<protein>
    <submittedName>
        <fullName evidence="9">Dipeptide ABC transporter ATP-binding protein</fullName>
    </submittedName>
</protein>
<evidence type="ECO:0000256" key="1">
    <source>
        <dbReference type="ARBA" id="ARBA00004202"/>
    </source>
</evidence>
<dbReference type="InterPro" id="IPR013563">
    <property type="entry name" value="Oligopep_ABC_C"/>
</dbReference>
<dbReference type="NCBIfam" id="TIGR01727">
    <property type="entry name" value="oligo_HPY"/>
    <property type="match status" value="2"/>
</dbReference>
<dbReference type="InterPro" id="IPR027417">
    <property type="entry name" value="P-loop_NTPase"/>
</dbReference>
<comment type="caution">
    <text evidence="9">The sequence shown here is derived from an EMBL/GenBank/DDBJ whole genome shotgun (WGS) entry which is preliminary data.</text>
</comment>
<dbReference type="InterPro" id="IPR003593">
    <property type="entry name" value="AAA+_ATPase"/>
</dbReference>
<keyword evidence="10" id="KW-1185">Reference proteome</keyword>
<keyword evidence="2" id="KW-0813">Transport</keyword>
<evidence type="ECO:0000256" key="5">
    <source>
        <dbReference type="ARBA" id="ARBA00022840"/>
    </source>
</evidence>
<feature type="region of interest" description="Disordered" evidence="7">
    <location>
        <begin position="337"/>
        <end position="370"/>
    </location>
</feature>
<keyword evidence="3" id="KW-1003">Cell membrane</keyword>
<feature type="region of interest" description="Disordered" evidence="7">
    <location>
        <begin position="684"/>
        <end position="719"/>
    </location>
</feature>